<dbReference type="KEGG" id="spap:H3Z74_19440"/>
<feature type="signal peptide" evidence="3">
    <location>
        <begin position="1"/>
        <end position="19"/>
    </location>
</feature>
<keyword evidence="2" id="KW-1133">Transmembrane helix</keyword>
<feature type="domain" description="TPM" evidence="4">
    <location>
        <begin position="29"/>
        <end position="152"/>
    </location>
</feature>
<feature type="chain" id="PRO_5028960532" evidence="3">
    <location>
        <begin position="20"/>
        <end position="266"/>
    </location>
</feature>
<name>A0A7H0LR18_9SPHN</name>
<feature type="region of interest" description="Disordered" evidence="1">
    <location>
        <begin position="232"/>
        <end position="266"/>
    </location>
</feature>
<dbReference type="Gene3D" id="3.10.310.50">
    <property type="match status" value="1"/>
</dbReference>
<reference evidence="5 6" key="1">
    <citation type="submission" date="2020-09" db="EMBL/GenBank/DDBJ databases">
        <title>Sphingomonas sp., a new species isolated from pork steak.</title>
        <authorList>
            <person name="Heidler von Heilborn D."/>
        </authorList>
    </citation>
    <scope>NUCLEOTIDE SEQUENCE [LARGE SCALE GENOMIC DNA]</scope>
    <source>
        <strain evidence="6">S8-3T</strain>
    </source>
</reference>
<proteinExistence type="predicted"/>
<dbReference type="Proteomes" id="UP000516148">
    <property type="component" value="Chromosome"/>
</dbReference>
<keyword evidence="2" id="KW-0472">Membrane</keyword>
<dbReference type="RefSeq" id="WP_187764419.1">
    <property type="nucleotide sequence ID" value="NZ_CP061038.1"/>
</dbReference>
<feature type="compositionally biased region" description="Gly residues" evidence="1">
    <location>
        <begin position="241"/>
        <end position="266"/>
    </location>
</feature>
<protein>
    <submittedName>
        <fullName evidence="5">TPM domain-containing protein</fullName>
    </submittedName>
</protein>
<dbReference type="PANTHER" id="PTHR30373:SF2">
    <property type="entry name" value="UPF0603 PROTEIN YGCG"/>
    <property type="match status" value="1"/>
</dbReference>
<dbReference type="InterPro" id="IPR007621">
    <property type="entry name" value="TPM_dom"/>
</dbReference>
<dbReference type="PANTHER" id="PTHR30373">
    <property type="entry name" value="UPF0603 PROTEIN YGCG"/>
    <property type="match status" value="1"/>
</dbReference>
<feature type="transmembrane region" description="Helical" evidence="2">
    <location>
        <begin position="185"/>
        <end position="204"/>
    </location>
</feature>
<gene>
    <name evidence="5" type="ORF">H3Z74_19440</name>
</gene>
<dbReference type="EMBL" id="CP061038">
    <property type="protein sequence ID" value="QNQ12121.1"/>
    <property type="molecule type" value="Genomic_DNA"/>
</dbReference>
<keyword evidence="6" id="KW-1185">Reference proteome</keyword>
<evidence type="ECO:0000256" key="3">
    <source>
        <dbReference type="SAM" id="SignalP"/>
    </source>
</evidence>
<keyword evidence="3" id="KW-0732">Signal</keyword>
<dbReference type="Pfam" id="PF04536">
    <property type="entry name" value="TPM_phosphatase"/>
    <property type="match status" value="1"/>
</dbReference>
<sequence length="266" mass="27533">MLRYLIASVLLCCASLAGAQTFPPLSGRVVDAANLLSPEQETQLNQLSADIEKASSRQFVVATVPDLQGYPIEDYGYKLGRAWAIGQKDANNGIILLVAPTERKVRIEVGYGLEPIMTDALSSMIIRDTILPEFRKGDMGGGVVAGATAIGEQMKLPLEAAEARAQKLASERPATKSSSSGGNGAAIAIFWIIILFFVVFPMIFGRAKGRRYRNGASPVILWGPGLGGGGGSSWGSSSGSDWGGSDGGGFSGGGGSFGGGGASGDW</sequence>
<dbReference type="AlphaFoldDB" id="A0A7H0LR18"/>
<evidence type="ECO:0000313" key="5">
    <source>
        <dbReference type="EMBL" id="QNQ12121.1"/>
    </source>
</evidence>
<evidence type="ECO:0000259" key="4">
    <source>
        <dbReference type="Pfam" id="PF04536"/>
    </source>
</evidence>
<keyword evidence="2" id="KW-0812">Transmembrane</keyword>
<evidence type="ECO:0000313" key="6">
    <source>
        <dbReference type="Proteomes" id="UP000516148"/>
    </source>
</evidence>
<accession>A0A7H0LR18</accession>
<organism evidence="5 6">
    <name type="scientific">Sphingomonas alpina</name>
    <dbReference type="NCBI Taxonomy" id="653931"/>
    <lineage>
        <taxon>Bacteria</taxon>
        <taxon>Pseudomonadati</taxon>
        <taxon>Pseudomonadota</taxon>
        <taxon>Alphaproteobacteria</taxon>
        <taxon>Sphingomonadales</taxon>
        <taxon>Sphingomonadaceae</taxon>
        <taxon>Sphingomonas</taxon>
    </lineage>
</organism>
<evidence type="ECO:0000256" key="2">
    <source>
        <dbReference type="SAM" id="Phobius"/>
    </source>
</evidence>
<evidence type="ECO:0000256" key="1">
    <source>
        <dbReference type="SAM" id="MobiDB-lite"/>
    </source>
</evidence>